<dbReference type="STRING" id="1058.SAMN05421783_103164"/>
<name>A0A1H2SV04_THIRO</name>
<gene>
    <name evidence="2" type="ORF">SAMN05421783_103164</name>
</gene>
<evidence type="ECO:0000313" key="2">
    <source>
        <dbReference type="EMBL" id="SDW35491.1"/>
    </source>
</evidence>
<protein>
    <submittedName>
        <fullName evidence="2">Proteic killer suppression protein</fullName>
    </submittedName>
</protein>
<dbReference type="Proteomes" id="UP000198816">
    <property type="component" value="Unassembled WGS sequence"/>
</dbReference>
<organism evidence="2 3">
    <name type="scientific">Thiocapsa roseopersicina</name>
    <dbReference type="NCBI Taxonomy" id="1058"/>
    <lineage>
        <taxon>Bacteria</taxon>
        <taxon>Pseudomonadati</taxon>
        <taxon>Pseudomonadota</taxon>
        <taxon>Gammaproteobacteria</taxon>
        <taxon>Chromatiales</taxon>
        <taxon>Chromatiaceae</taxon>
        <taxon>Thiocapsa</taxon>
    </lineage>
</organism>
<evidence type="ECO:0000313" key="3">
    <source>
        <dbReference type="Proteomes" id="UP000198816"/>
    </source>
</evidence>
<dbReference type="InterPro" id="IPR035093">
    <property type="entry name" value="RelE/ParE_toxin_dom_sf"/>
</dbReference>
<evidence type="ECO:0000256" key="1">
    <source>
        <dbReference type="SAM" id="MobiDB-lite"/>
    </source>
</evidence>
<sequence>MMPSNARSLEDLHTSPANRLESLGGDRAGRFSIRINRQ</sequence>
<keyword evidence="3" id="KW-1185">Reference proteome</keyword>
<dbReference type="EMBL" id="FNNZ01000003">
    <property type="protein sequence ID" value="SDW35491.1"/>
    <property type="molecule type" value="Genomic_DNA"/>
</dbReference>
<dbReference type="AlphaFoldDB" id="A0A1H2SV04"/>
<reference evidence="3" key="1">
    <citation type="submission" date="2016-10" db="EMBL/GenBank/DDBJ databases">
        <authorList>
            <person name="Varghese N."/>
            <person name="Submissions S."/>
        </authorList>
    </citation>
    <scope>NUCLEOTIDE SEQUENCE [LARGE SCALE GENOMIC DNA]</scope>
    <source>
        <strain evidence="3">DSM 217</strain>
    </source>
</reference>
<feature type="region of interest" description="Disordered" evidence="1">
    <location>
        <begin position="1"/>
        <end position="38"/>
    </location>
</feature>
<proteinExistence type="predicted"/>
<accession>A0A1H2SV04</accession>
<dbReference type="Gene3D" id="3.30.2310.20">
    <property type="entry name" value="RelE-like"/>
    <property type="match status" value="1"/>
</dbReference>